<protein>
    <submittedName>
        <fullName evidence="2">Uncharacterized protein LOC106474664</fullName>
    </submittedName>
</protein>
<evidence type="ECO:0000313" key="2">
    <source>
        <dbReference type="RefSeq" id="XP_013790810.1"/>
    </source>
</evidence>
<reference evidence="2" key="1">
    <citation type="submission" date="2025-08" db="UniProtKB">
        <authorList>
            <consortium name="RefSeq"/>
        </authorList>
    </citation>
    <scope>IDENTIFICATION</scope>
    <source>
        <tissue evidence="2">Muscle</tissue>
    </source>
</reference>
<evidence type="ECO:0000313" key="1">
    <source>
        <dbReference type="Proteomes" id="UP000694941"/>
    </source>
</evidence>
<dbReference type="RefSeq" id="XP_013790810.1">
    <property type="nucleotide sequence ID" value="XM_013935356.2"/>
</dbReference>
<dbReference type="GeneID" id="106474664"/>
<sequence>MSVTDAVMEVLEIKMEPFYDEEQQNALLNMELMENEEKTITSSSTTGESSFLCKGGSCAVHESVVAEEGEENNCGEVIQKTENNDWMLIPGVPGKDKQTRI</sequence>
<accession>A0ABM1BXZ2</accession>
<proteinExistence type="predicted"/>
<gene>
    <name evidence="2" type="primary">LOC106474664</name>
</gene>
<keyword evidence="1" id="KW-1185">Reference proteome</keyword>
<name>A0ABM1BXZ2_LIMPO</name>
<organism evidence="1 2">
    <name type="scientific">Limulus polyphemus</name>
    <name type="common">Atlantic horseshoe crab</name>
    <dbReference type="NCBI Taxonomy" id="6850"/>
    <lineage>
        <taxon>Eukaryota</taxon>
        <taxon>Metazoa</taxon>
        <taxon>Ecdysozoa</taxon>
        <taxon>Arthropoda</taxon>
        <taxon>Chelicerata</taxon>
        <taxon>Merostomata</taxon>
        <taxon>Xiphosura</taxon>
        <taxon>Limulidae</taxon>
        <taxon>Limulus</taxon>
    </lineage>
</organism>
<dbReference type="Proteomes" id="UP000694941">
    <property type="component" value="Unplaced"/>
</dbReference>